<name>A0ACC5NWI8_9BACT</name>
<reference evidence="1" key="1">
    <citation type="submission" date="2020-08" db="EMBL/GenBank/DDBJ databases">
        <title>Genomic Encyclopedia of Type Strains, Phase IV (KMG-V): Genome sequencing to study the core and pangenomes of soil and plant-associated prokaryotes.</title>
        <authorList>
            <person name="Whitman W."/>
        </authorList>
    </citation>
    <scope>NUCLEOTIDE SEQUENCE</scope>
    <source>
        <strain evidence="1">M8UP15</strain>
    </source>
</reference>
<keyword evidence="1" id="KW-0378">Hydrolase</keyword>
<sequence>MRLSSIPKAISSFLERLFPMRRCLSGPLVLSVLMLICNLEGFADPDPVILSSPDQQLIIRFATVAGNESSGSGGKLVYSVDFHGKHVIDASSLALELSGQPTLGSNMEISESTPAKGSDDYNLIGGKVSNVHDLYNSVQLRAVERSEPKRSLVIEARAYNDGIAFRYVLPEQDAMKDLRLKQEDTEFRVSTDATTWALALPNYRSSYESEYVKLPTTAFSNQGGVSSSFLIGMPLLMHLPGVAWVTFTEADLEGNPGMYVTNPSGNWAGHWFVSKLSPRFDDPGLALTTTLPHHSAWRVLLVADKPGKLMESNVISDLNPPSRVQDTSWIHPGKASWNWWAGDIGPDGKSAYTTKNMEYYVDFAAQSGFPYMLLDAGWADGRDITKQRGNVDVPELVRYAAAKQVKVWIWLYSTSVMDQMKEAFPLFESWGVAGVKIDFINRDDQDGIKFYYDVAREAAEHHLMVDFHGASKPWGIERTYPNVLSYEAVLGAENNKVGRRDSPVDRTVFPFTRMVAGPLDYTPGGFTNATEDDFVARDRSPMVMGTRAQQLALYVVFQTPFQMVSDRPQAYADQPAFQFIRDVPTQWDSMYVLNGEPGEFVTIARNHGNEWYLGSITNWTPRDLHVPLNFLGSGRYIAEIYQDGADAGGHPEHVTIKKQIVDRTEQLTLHLAAGGGCAIRFIPKSKK</sequence>
<gene>
    <name evidence="1" type="ORF">HDF13_001158</name>
</gene>
<keyword evidence="1" id="KW-0326">Glycosidase</keyword>
<protein>
    <submittedName>
        <fullName evidence="1">Alpha-glucosidase</fullName>
        <ecNumber evidence="1">3.2.1.20</ecNumber>
    </submittedName>
</protein>
<dbReference type="EMBL" id="JACHEA010000001">
    <property type="protein sequence ID" value="MBB5338825.1"/>
    <property type="molecule type" value="Genomic_DNA"/>
</dbReference>
<organism evidence="1 2">
    <name type="scientific">Tunturiibacter gelidiferens</name>
    <dbReference type="NCBI Taxonomy" id="3069689"/>
    <lineage>
        <taxon>Bacteria</taxon>
        <taxon>Pseudomonadati</taxon>
        <taxon>Acidobacteriota</taxon>
        <taxon>Terriglobia</taxon>
        <taxon>Terriglobales</taxon>
        <taxon>Acidobacteriaceae</taxon>
        <taxon>Tunturiibacter</taxon>
    </lineage>
</organism>
<proteinExistence type="predicted"/>
<evidence type="ECO:0000313" key="2">
    <source>
        <dbReference type="Proteomes" id="UP000569005"/>
    </source>
</evidence>
<dbReference type="EC" id="3.2.1.20" evidence="1"/>
<accession>A0ACC5NWI8</accession>
<evidence type="ECO:0000313" key="1">
    <source>
        <dbReference type="EMBL" id="MBB5338825.1"/>
    </source>
</evidence>
<keyword evidence="2" id="KW-1185">Reference proteome</keyword>
<dbReference type="Proteomes" id="UP000569005">
    <property type="component" value="Unassembled WGS sequence"/>
</dbReference>
<comment type="caution">
    <text evidence="1">The sequence shown here is derived from an EMBL/GenBank/DDBJ whole genome shotgun (WGS) entry which is preliminary data.</text>
</comment>